<comment type="caution">
    <text evidence="4">The sequence shown here is derived from an EMBL/GenBank/DDBJ whole genome shotgun (WGS) entry which is preliminary data.</text>
</comment>
<dbReference type="PRINTS" id="PR00081">
    <property type="entry name" value="GDHRDH"/>
</dbReference>
<keyword evidence="5" id="KW-1185">Reference proteome</keyword>
<dbReference type="InterPro" id="IPR036291">
    <property type="entry name" value="NAD(P)-bd_dom_sf"/>
</dbReference>
<reference evidence="4" key="1">
    <citation type="submission" date="2021-02" db="EMBL/GenBank/DDBJ databases">
        <authorList>
            <person name="Dougan E. K."/>
            <person name="Rhodes N."/>
            <person name="Thang M."/>
            <person name="Chan C."/>
        </authorList>
    </citation>
    <scope>NUCLEOTIDE SEQUENCE</scope>
</reference>
<sequence>MSLAPHRRILVTGANKGIGLAIVRKLLTDASDTFVYLGSRDRARGEDAVRSLIGSHPEWRERVELLLIDPTSEPSVAAARHRFEAGRIELYGIVNNAGCFMSFSEMLKLHLYGTKRVNDALVPLLTPIGGRIVNISSGGAPTCVAKCRDDRKALLSSSQLLWEQIDELAQEVEAILRSLPADADDTAVARATGISWGLDGYGFSKALLNSYTSWLQQHHPSLIVSCCNPGFIETDLSRSHAEQMGKTPAELGMLAVEQGAVVPCKLVLEDLGERGLYYGSDGKACGLAQVANAVAHKQAAYDMELAKHATHAALEMENTRRLVERYILGTDVLTISDVEPTAGQVEGGGPPNYSAYAYPLDSATWPTNYPVPEPATLDKEYLLPEKVPARDTLIIAGNFNSSEARPEFQAQVARLSVTGSCRGQEQSRYFMTPRQMRFLSLSKDSREPEAELLCAEKEDMLRRQVAAYQAWEDWEVFNMLAADGTRRSRGGKGVSSSSRWHLAPVMVRQSRDRFLRFRGGALAVTSACLHAMDDIPDSEVSTVVLGLLPANEEFEALDHGAFMRHYEACCEGQIRPQEVVRRWGPDVLQIMEAQYAAQLEEKAMANELYGEPVQAQELRAGAGIVPLLTSDDPGVASASGVLGEPHGAGASTGMSTSGIPAGLSVTVDHQRAYVDHKHQQDMESKGQY</sequence>
<dbReference type="SUPFAM" id="SSF51735">
    <property type="entry name" value="NAD(P)-binding Rossmann-fold domains"/>
    <property type="match status" value="1"/>
</dbReference>
<keyword evidence="3" id="KW-0560">Oxidoreductase</keyword>
<dbReference type="Pfam" id="PF00106">
    <property type="entry name" value="adh_short"/>
    <property type="match status" value="1"/>
</dbReference>
<dbReference type="GO" id="GO:0016491">
    <property type="term" value="F:oxidoreductase activity"/>
    <property type="evidence" value="ECO:0007669"/>
    <property type="project" value="UniProtKB-KW"/>
</dbReference>
<gene>
    <name evidence="4" type="primary">SDR1</name>
    <name evidence="4" type="ORF">SNEC2469_LOCUS8571</name>
</gene>
<accession>A0A812P4B0</accession>
<organism evidence="4 5">
    <name type="scientific">Symbiodinium necroappetens</name>
    <dbReference type="NCBI Taxonomy" id="1628268"/>
    <lineage>
        <taxon>Eukaryota</taxon>
        <taxon>Sar</taxon>
        <taxon>Alveolata</taxon>
        <taxon>Dinophyceae</taxon>
        <taxon>Suessiales</taxon>
        <taxon>Symbiodiniaceae</taxon>
        <taxon>Symbiodinium</taxon>
    </lineage>
</organism>
<evidence type="ECO:0000313" key="5">
    <source>
        <dbReference type="Proteomes" id="UP000601435"/>
    </source>
</evidence>
<dbReference type="EMBL" id="CAJNJA010014088">
    <property type="protein sequence ID" value="CAE7335519.1"/>
    <property type="molecule type" value="Genomic_DNA"/>
</dbReference>
<evidence type="ECO:0000256" key="1">
    <source>
        <dbReference type="ARBA" id="ARBA00006484"/>
    </source>
</evidence>
<proteinExistence type="inferred from homology"/>
<dbReference type="PANTHER" id="PTHR43490:SF99">
    <property type="entry name" value="SHORT-CHAIN DEHYDROGENASE_REDUCTASE"/>
    <property type="match status" value="1"/>
</dbReference>
<evidence type="ECO:0000313" key="4">
    <source>
        <dbReference type="EMBL" id="CAE7335519.1"/>
    </source>
</evidence>
<evidence type="ECO:0000256" key="2">
    <source>
        <dbReference type="ARBA" id="ARBA00022857"/>
    </source>
</evidence>
<keyword evidence="2" id="KW-0521">NADP</keyword>
<comment type="similarity">
    <text evidence="1">Belongs to the short-chain dehydrogenases/reductases (SDR) family.</text>
</comment>
<dbReference type="GO" id="GO:0016020">
    <property type="term" value="C:membrane"/>
    <property type="evidence" value="ECO:0007669"/>
    <property type="project" value="TreeGrafter"/>
</dbReference>
<dbReference type="AlphaFoldDB" id="A0A812P4B0"/>
<dbReference type="InterPro" id="IPR002347">
    <property type="entry name" value="SDR_fam"/>
</dbReference>
<dbReference type="PANTHER" id="PTHR43490">
    <property type="entry name" value="(+)-NEOMENTHOL DEHYDROGENASE"/>
    <property type="match status" value="1"/>
</dbReference>
<name>A0A812P4B0_9DINO</name>
<protein>
    <submittedName>
        <fullName evidence="4">SDR1 protein</fullName>
    </submittedName>
</protein>
<dbReference type="Proteomes" id="UP000601435">
    <property type="component" value="Unassembled WGS sequence"/>
</dbReference>
<dbReference type="Gene3D" id="3.40.50.720">
    <property type="entry name" value="NAD(P)-binding Rossmann-like Domain"/>
    <property type="match status" value="1"/>
</dbReference>
<evidence type="ECO:0000256" key="3">
    <source>
        <dbReference type="ARBA" id="ARBA00023002"/>
    </source>
</evidence>
<dbReference type="OrthoDB" id="1933717at2759"/>